<dbReference type="OrthoDB" id="2017893at2759"/>
<keyword evidence="3" id="KW-0472">Membrane</keyword>
<organism evidence="4 5">
    <name type="scientific">Symbiodinium microadriaticum</name>
    <name type="common">Dinoflagellate</name>
    <name type="synonym">Zooxanthella microadriatica</name>
    <dbReference type="NCBI Taxonomy" id="2951"/>
    <lineage>
        <taxon>Eukaryota</taxon>
        <taxon>Sar</taxon>
        <taxon>Alveolata</taxon>
        <taxon>Dinophyceae</taxon>
        <taxon>Suessiales</taxon>
        <taxon>Symbiodiniaceae</taxon>
        <taxon>Symbiodinium</taxon>
    </lineage>
</organism>
<protein>
    <submittedName>
        <fullName evidence="4">Dual specificity protein phosphatase 12</fullName>
    </submittedName>
</protein>
<feature type="transmembrane region" description="Helical" evidence="3">
    <location>
        <begin position="525"/>
        <end position="543"/>
    </location>
</feature>
<reference evidence="4 5" key="1">
    <citation type="submission" date="2016-02" db="EMBL/GenBank/DDBJ databases">
        <title>Genome analysis of coral dinoflagellate symbionts highlights evolutionary adaptations to a symbiotic lifestyle.</title>
        <authorList>
            <person name="Aranda M."/>
            <person name="Li Y."/>
            <person name="Liew Y.J."/>
            <person name="Baumgarten S."/>
            <person name="Simakov O."/>
            <person name="Wilson M."/>
            <person name="Piel J."/>
            <person name="Ashoor H."/>
            <person name="Bougouffa S."/>
            <person name="Bajic V.B."/>
            <person name="Ryu T."/>
            <person name="Ravasi T."/>
            <person name="Bayer T."/>
            <person name="Micklem G."/>
            <person name="Kim H."/>
            <person name="Bhak J."/>
            <person name="Lajeunesse T.C."/>
            <person name="Voolstra C.R."/>
        </authorList>
    </citation>
    <scope>NUCLEOTIDE SEQUENCE [LARGE SCALE GENOMIC DNA]</scope>
    <source>
        <strain evidence="4 5">CCMP2467</strain>
    </source>
</reference>
<dbReference type="AlphaFoldDB" id="A0A1Q9CM14"/>
<evidence type="ECO:0000256" key="3">
    <source>
        <dbReference type="SAM" id="Phobius"/>
    </source>
</evidence>
<proteinExistence type="inferred from homology"/>
<comment type="similarity">
    <text evidence="1">Belongs to the protein-tyrosine phosphatase family. Non-receptor class dual specificity subfamily.</text>
</comment>
<gene>
    <name evidence="4" type="primary">DUSP12</name>
    <name evidence="4" type="ORF">AK812_SmicGene35203</name>
</gene>
<keyword evidence="3" id="KW-1133">Transmembrane helix</keyword>
<feature type="transmembrane region" description="Helical" evidence="3">
    <location>
        <begin position="555"/>
        <end position="571"/>
    </location>
</feature>
<name>A0A1Q9CM14_SYMMI</name>
<dbReference type="PANTHER" id="PTHR45848">
    <property type="entry name" value="DUAL SPECIFICITY PROTEIN PHOSPHATASE 12 FAMILY MEMBER"/>
    <property type="match status" value="1"/>
</dbReference>
<keyword evidence="3" id="KW-0812">Transmembrane</keyword>
<evidence type="ECO:0000313" key="5">
    <source>
        <dbReference type="Proteomes" id="UP000186817"/>
    </source>
</evidence>
<evidence type="ECO:0000256" key="1">
    <source>
        <dbReference type="ARBA" id="ARBA00008601"/>
    </source>
</evidence>
<feature type="transmembrane region" description="Helical" evidence="3">
    <location>
        <begin position="620"/>
        <end position="637"/>
    </location>
</feature>
<keyword evidence="5" id="KW-1185">Reference proteome</keyword>
<dbReference type="EMBL" id="LSRX01001077">
    <property type="protein sequence ID" value="OLP83979.1"/>
    <property type="molecule type" value="Genomic_DNA"/>
</dbReference>
<evidence type="ECO:0000256" key="2">
    <source>
        <dbReference type="SAM" id="MobiDB-lite"/>
    </source>
</evidence>
<evidence type="ECO:0000313" key="4">
    <source>
        <dbReference type="EMBL" id="OLP83979.1"/>
    </source>
</evidence>
<comment type="caution">
    <text evidence="4">The sequence shown here is derived from an EMBL/GenBank/DDBJ whole genome shotgun (WGS) entry which is preliminary data.</text>
</comment>
<feature type="transmembrane region" description="Helical" evidence="3">
    <location>
        <begin position="490"/>
        <end position="513"/>
    </location>
</feature>
<sequence length="1024" mass="112812">MAVSDRYRLRLLPEAVGAISGPCVLLLAAGEEPEALLASRFRCHVEPTEAALREAASLVQEAFLAPPPLVSYDVEPGDSSEEEGGSQEGIRLRVRLRREGDDKWGIKWHKQMFKSSHRLVVDEVVEGSLIDRWNECQPAGLQVRYGDRLERINGISIGRSAAEAAPKFRAELQKEEIRALFWRPGSAEPRKQTGAAVAVTLAASPSCGGLSAAIAVAAAHALTYTEASEGSSSSLDELLQQLSEGREASLDHWQSALQCMAPVQAAAAAPVVRQDFEERADPGNGSVTEHSLGEVPNETIAVDSDPDAVNGGAMPERTPEWTYFCRKCGAALFHDLDVLQHQRGGQRQAGYGDWRADRQAEAAAGTKVDCTSLFVQPMKWMGDLHDQSGRLVCGNPTCKQKLGGFSWHGLPCSCGEWQSPAFQIHCARFKGMDVWQEVARAPAGLCTPCVLAVALAAHLRGSVRLLRDCIPSEELDEERKEAMMEQGKPFCTLLILGLSSVILLKYGFLTFKVLLRPESLTTFDFIRALAGGIYLLVWSMFLLGHMQLSIWRIKLLAVSVSVVLLLREMIMDFQEDALMMAFRATAGLAMMDHCQALLLQSGFVVLRTAVKYTTSTVEELTMHIVGAVLLWVIWFTVQTCLKQFLLLTQKVADAKASLEAVRALLSSQCDAEACLSSAFVFQVKIAHRLIESSTHALELGKRQQYHALAATVSLNVANRQIEVNLRLCSVPALQSDGYFFLVALNLVRGDIFDAESMDPGAISAGEGNDSSPSDTSPTHFESASFGGELAAPLNKHLQFHARNKETANAFSSVCVTFDSRTLEVSNLRVSLNIGSWKQSDRTFLKNCILEDVWPGFSSWLKSWGQGQVTNSPPPIVLFRFPQLLRMRNVLAARQSDLKKCRGEDGRPTGEICLRLRDIRLRKVLRRCKVKKRLHEACGSFAVARLGDVKSQYLCILLGENGWKSCQPALLAWTACPRAGALKGLHPKQSSQRQPELGILWQLPDRTLPRHLHRLRVLAFSEQRD</sequence>
<feature type="region of interest" description="Disordered" evidence="2">
    <location>
        <begin position="762"/>
        <end position="782"/>
    </location>
</feature>
<feature type="transmembrane region" description="Helical" evidence="3">
    <location>
        <begin position="577"/>
        <end position="599"/>
    </location>
</feature>
<dbReference type="Proteomes" id="UP000186817">
    <property type="component" value="Unassembled WGS sequence"/>
</dbReference>
<accession>A0A1Q9CM14</accession>
<feature type="compositionally biased region" description="Polar residues" evidence="2">
    <location>
        <begin position="768"/>
        <end position="781"/>
    </location>
</feature>